<accession>B1V5D7</accession>
<name>B1V5D7_CLOPF</name>
<evidence type="ECO:0000256" key="1">
    <source>
        <dbReference type="ARBA" id="ARBA00002286"/>
    </source>
</evidence>
<dbReference type="Gene3D" id="3.30.420.10">
    <property type="entry name" value="Ribonuclease H-like superfamily/Ribonuclease H"/>
    <property type="match status" value="1"/>
</dbReference>
<dbReference type="InterPro" id="IPR025948">
    <property type="entry name" value="HTH-like_dom"/>
</dbReference>
<dbReference type="Pfam" id="PF13333">
    <property type="entry name" value="rve_2"/>
    <property type="match status" value="1"/>
</dbReference>
<dbReference type="SUPFAM" id="SSF53098">
    <property type="entry name" value="Ribonuclease H-like"/>
    <property type="match status" value="1"/>
</dbReference>
<reference evidence="3 4" key="1">
    <citation type="submission" date="2008-03" db="EMBL/GenBank/DDBJ databases">
        <authorList>
            <person name="Paulsen I."/>
            <person name="Sebastian Y."/>
        </authorList>
    </citation>
    <scope>NUCLEOTIDE SEQUENCE [LARGE SCALE GENOMIC DNA]</scope>
    <source>
        <strain evidence="4">D str. JGS1721</strain>
    </source>
</reference>
<comment type="caution">
    <text evidence="3">The sequence shown here is derived from an EMBL/GenBank/DDBJ whole genome shotgun (WGS) entry which is preliminary data.</text>
</comment>
<feature type="domain" description="Integrase catalytic" evidence="2">
    <location>
        <begin position="128"/>
        <end position="293"/>
    </location>
</feature>
<comment type="function">
    <text evidence="1">Involved in the transposition of the insertion sequence.</text>
</comment>
<evidence type="ECO:0000259" key="2">
    <source>
        <dbReference type="PROSITE" id="PS50994"/>
    </source>
</evidence>
<dbReference type="InterPro" id="IPR036397">
    <property type="entry name" value="RNaseH_sf"/>
</dbReference>
<dbReference type="Pfam" id="PF13276">
    <property type="entry name" value="HTH_21"/>
    <property type="match status" value="1"/>
</dbReference>
<dbReference type="InterPro" id="IPR012337">
    <property type="entry name" value="RNaseH-like_sf"/>
</dbReference>
<protein>
    <submittedName>
        <fullName evidence="3">Integrase core domain protein</fullName>
    </submittedName>
</protein>
<proteinExistence type="predicted"/>
<evidence type="ECO:0000313" key="4">
    <source>
        <dbReference type="Proteomes" id="UP000003188"/>
    </source>
</evidence>
<organism evidence="3 4">
    <name type="scientific">Clostridium perfringens D str. JGS1721</name>
    <dbReference type="NCBI Taxonomy" id="488537"/>
    <lineage>
        <taxon>Bacteria</taxon>
        <taxon>Bacillati</taxon>
        <taxon>Bacillota</taxon>
        <taxon>Clostridia</taxon>
        <taxon>Eubacteriales</taxon>
        <taxon>Clostridiaceae</taxon>
        <taxon>Clostridium</taxon>
    </lineage>
</organism>
<dbReference type="GO" id="GO:0015074">
    <property type="term" value="P:DNA integration"/>
    <property type="evidence" value="ECO:0007669"/>
    <property type="project" value="InterPro"/>
</dbReference>
<dbReference type="PANTHER" id="PTHR46889">
    <property type="entry name" value="TRANSPOSASE INSF FOR INSERTION SEQUENCE IS3B-RELATED"/>
    <property type="match status" value="1"/>
</dbReference>
<dbReference type="InterPro" id="IPR050900">
    <property type="entry name" value="Transposase_IS3/IS150/IS904"/>
</dbReference>
<dbReference type="PROSITE" id="PS50994">
    <property type="entry name" value="INTEGRASE"/>
    <property type="match status" value="1"/>
</dbReference>
<dbReference type="GO" id="GO:0003676">
    <property type="term" value="F:nucleic acid binding"/>
    <property type="evidence" value="ECO:0007669"/>
    <property type="project" value="InterPro"/>
</dbReference>
<gene>
    <name evidence="3" type="ORF">CJD_2817</name>
</gene>
<dbReference type="AlphaFoldDB" id="B1V5D7"/>
<dbReference type="NCBIfam" id="NF033516">
    <property type="entry name" value="transpos_IS3"/>
    <property type="match status" value="1"/>
</dbReference>
<dbReference type="InterPro" id="IPR001584">
    <property type="entry name" value="Integrase_cat-core"/>
</dbReference>
<dbReference type="RefSeq" id="WP_003475595.1">
    <property type="nucleotide sequence ID" value="NZ_ABOO01000032.1"/>
</dbReference>
<evidence type="ECO:0000313" key="3">
    <source>
        <dbReference type="EMBL" id="EDT70968.1"/>
    </source>
</evidence>
<dbReference type="PANTHER" id="PTHR46889:SF7">
    <property type="entry name" value="TRANSPOSASE FOR INSERTION SEQUENCE ELEMENT IS904"/>
    <property type="match status" value="1"/>
</dbReference>
<sequence length="296" mass="35139">MIEELRHIYPLHILFRILAISKSSYYYTRKAVNKEDKDITIKSCIKTIYHKNKRRYGYRRITLELKNQGILINHKRVKRLMKIMGLYGIMPKAKYKSYRGDMNGTVKNLLLDKEISNINRKTVYKRNFTTTGCNQKWSTDISEFHIAAGKLYLSPILDLHNREIVSYDISASPSFVQITNMLDEAFSKYDNLEGLIMHSDQGWQYQMQNYKKKLNDKRIKQSMSRKGNCLDNSPMENFFGKMKNEMFYGYEYTFETLDDLKIAMEEYIEYYNTKRITTKLKGLTPVQYRNQSSLII</sequence>
<dbReference type="InterPro" id="IPR048020">
    <property type="entry name" value="Transpos_IS3"/>
</dbReference>
<dbReference type="Proteomes" id="UP000003188">
    <property type="component" value="Unassembled WGS sequence"/>
</dbReference>
<dbReference type="Pfam" id="PF00665">
    <property type="entry name" value="rve"/>
    <property type="match status" value="1"/>
</dbReference>
<dbReference type="EMBL" id="ABOO01000032">
    <property type="protein sequence ID" value="EDT70968.1"/>
    <property type="molecule type" value="Genomic_DNA"/>
</dbReference>